<dbReference type="Proteomes" id="UP001283361">
    <property type="component" value="Unassembled WGS sequence"/>
</dbReference>
<proteinExistence type="predicted"/>
<protein>
    <submittedName>
        <fullName evidence="1">Uncharacterized protein</fullName>
    </submittedName>
</protein>
<evidence type="ECO:0000313" key="2">
    <source>
        <dbReference type="Proteomes" id="UP001283361"/>
    </source>
</evidence>
<dbReference type="AlphaFoldDB" id="A0AAE0Z6N8"/>
<name>A0AAE0Z6N8_9GAST</name>
<sequence length="125" mass="14051">MRWRSRADAWLLKLKVLSGQERVTVQCTRHAQQNATISGRLLAVPETSGWRDAGKASFEDYYSLARLHVQPTAQPSLPSPLAKHVISDPAHTQQENWGSDLFIGIRKRPARKAEKSASWMVKSTT</sequence>
<evidence type="ECO:0000313" key="1">
    <source>
        <dbReference type="EMBL" id="KAK3763777.1"/>
    </source>
</evidence>
<accession>A0AAE0Z6N8</accession>
<dbReference type="EMBL" id="JAWDGP010004501">
    <property type="protein sequence ID" value="KAK3763777.1"/>
    <property type="molecule type" value="Genomic_DNA"/>
</dbReference>
<reference evidence="1" key="1">
    <citation type="journal article" date="2023" name="G3 (Bethesda)">
        <title>A reference genome for the long-term kleptoplast-retaining sea slug Elysia crispata morphotype clarki.</title>
        <authorList>
            <person name="Eastman K.E."/>
            <person name="Pendleton A.L."/>
            <person name="Shaikh M.A."/>
            <person name="Suttiyut T."/>
            <person name="Ogas R."/>
            <person name="Tomko P."/>
            <person name="Gavelis G."/>
            <person name="Widhalm J.R."/>
            <person name="Wisecaver J.H."/>
        </authorList>
    </citation>
    <scope>NUCLEOTIDE SEQUENCE</scope>
    <source>
        <strain evidence="1">ECLA1</strain>
    </source>
</reference>
<keyword evidence="2" id="KW-1185">Reference proteome</keyword>
<organism evidence="1 2">
    <name type="scientific">Elysia crispata</name>
    <name type="common">lettuce slug</name>
    <dbReference type="NCBI Taxonomy" id="231223"/>
    <lineage>
        <taxon>Eukaryota</taxon>
        <taxon>Metazoa</taxon>
        <taxon>Spiralia</taxon>
        <taxon>Lophotrochozoa</taxon>
        <taxon>Mollusca</taxon>
        <taxon>Gastropoda</taxon>
        <taxon>Heterobranchia</taxon>
        <taxon>Euthyneura</taxon>
        <taxon>Panpulmonata</taxon>
        <taxon>Sacoglossa</taxon>
        <taxon>Placobranchoidea</taxon>
        <taxon>Plakobranchidae</taxon>
        <taxon>Elysia</taxon>
    </lineage>
</organism>
<comment type="caution">
    <text evidence="1">The sequence shown here is derived from an EMBL/GenBank/DDBJ whole genome shotgun (WGS) entry which is preliminary data.</text>
</comment>
<gene>
    <name evidence="1" type="ORF">RRG08_065741</name>
</gene>